<dbReference type="CDD" id="cd00130">
    <property type="entry name" value="PAS"/>
    <property type="match status" value="1"/>
</dbReference>
<dbReference type="NCBIfam" id="TIGR00229">
    <property type="entry name" value="sensory_box"/>
    <property type="match status" value="1"/>
</dbReference>
<organism evidence="3 4">
    <name type="scientific">Candidatus Nealsonbacteria bacterium CG08_land_8_20_14_0_20_43_11</name>
    <dbReference type="NCBI Taxonomy" id="1974706"/>
    <lineage>
        <taxon>Bacteria</taxon>
        <taxon>Candidatus Nealsoniibacteriota</taxon>
    </lineage>
</organism>
<gene>
    <name evidence="3" type="ORF">COT34_01745</name>
</gene>
<dbReference type="EMBL" id="PEYE01000030">
    <property type="protein sequence ID" value="PIS38804.1"/>
    <property type="molecule type" value="Genomic_DNA"/>
</dbReference>
<accession>A0A2M6T0U3</accession>
<comment type="caution">
    <text evidence="3">The sequence shown here is derived from an EMBL/GenBank/DDBJ whole genome shotgun (WGS) entry which is preliminary data.</text>
</comment>
<name>A0A2M6T0U3_9BACT</name>
<evidence type="ECO:0000259" key="2">
    <source>
        <dbReference type="PROSITE" id="PS50113"/>
    </source>
</evidence>
<dbReference type="AlphaFoldDB" id="A0A2M6T0U3"/>
<dbReference type="Gene3D" id="3.30.450.20">
    <property type="entry name" value="PAS domain"/>
    <property type="match status" value="1"/>
</dbReference>
<protein>
    <recommendedName>
        <fullName evidence="2">PAC domain-containing protein</fullName>
    </recommendedName>
</protein>
<dbReference type="InterPro" id="IPR000014">
    <property type="entry name" value="PAS"/>
</dbReference>
<feature type="coiled-coil region" evidence="1">
    <location>
        <begin position="4"/>
        <end position="38"/>
    </location>
</feature>
<evidence type="ECO:0000313" key="3">
    <source>
        <dbReference type="EMBL" id="PIS38804.1"/>
    </source>
</evidence>
<evidence type="ECO:0000256" key="1">
    <source>
        <dbReference type="SAM" id="Coils"/>
    </source>
</evidence>
<dbReference type="Pfam" id="PF13426">
    <property type="entry name" value="PAS_9"/>
    <property type="match status" value="1"/>
</dbReference>
<dbReference type="PROSITE" id="PS50113">
    <property type="entry name" value="PAC"/>
    <property type="match status" value="1"/>
</dbReference>
<feature type="domain" description="PAC" evidence="2">
    <location>
        <begin position="99"/>
        <end position="151"/>
    </location>
</feature>
<dbReference type="Proteomes" id="UP000229390">
    <property type="component" value="Unassembled WGS sequence"/>
</dbReference>
<sequence>MVKETDSKELIRQKEEEIQRLNESLVDLESYLRDLSNLIPIPVCSLSPSNLIIDANSSFQNLSEHSLIELAGKPIETIFLEKEQIKRILEATIEKKHIRDEELTLLSRSGRKVPVSVSASLRKDQAENIIGYFLALLDISERKEFSEELSRQVSEKTRELQEKIKELVKINRLTVGRELKMIELKKEIRNLRQELDLCRKEVIKLSSPQN</sequence>
<proteinExistence type="predicted"/>
<keyword evidence="1" id="KW-0175">Coiled coil</keyword>
<feature type="coiled-coil region" evidence="1">
    <location>
        <begin position="146"/>
        <end position="201"/>
    </location>
</feature>
<evidence type="ECO:0000313" key="4">
    <source>
        <dbReference type="Proteomes" id="UP000229390"/>
    </source>
</evidence>
<dbReference type="InterPro" id="IPR000700">
    <property type="entry name" value="PAS-assoc_C"/>
</dbReference>
<dbReference type="SUPFAM" id="SSF55785">
    <property type="entry name" value="PYP-like sensor domain (PAS domain)"/>
    <property type="match status" value="1"/>
</dbReference>
<dbReference type="InterPro" id="IPR035965">
    <property type="entry name" value="PAS-like_dom_sf"/>
</dbReference>
<reference evidence="4" key="1">
    <citation type="submission" date="2017-09" db="EMBL/GenBank/DDBJ databases">
        <title>Depth-based differentiation of microbial function through sediment-hosted aquifers and enrichment of novel symbionts in the deep terrestrial subsurface.</title>
        <authorList>
            <person name="Probst A.J."/>
            <person name="Ladd B."/>
            <person name="Jarett J.K."/>
            <person name="Geller-Mcgrath D.E."/>
            <person name="Sieber C.M.K."/>
            <person name="Emerson J.B."/>
            <person name="Anantharaman K."/>
            <person name="Thomas B.C."/>
            <person name="Malmstrom R."/>
            <person name="Stieglmeier M."/>
            <person name="Klingl A."/>
            <person name="Woyke T."/>
            <person name="Ryan C.M."/>
            <person name="Banfield J.F."/>
        </authorList>
    </citation>
    <scope>NUCLEOTIDE SEQUENCE [LARGE SCALE GENOMIC DNA]</scope>
</reference>